<gene>
    <name evidence="1" type="ORF">GCM10009789_36600</name>
</gene>
<sequence>MARYRAPDADSGPGIDPALCPTWAEKAGCKLGEWIAEHPDHGGAGGVRVLKDRKTVLVYWKGSVPAGLRSLAARLPVQVTFERAAYSRAELTAAVLAVMDHNPDVSAAGSEPDYSGISVVLSSKAKADAFAHVKATSSVPVALRWIGDPTPLRNTADMAGDSSCS</sequence>
<dbReference type="Proteomes" id="UP001500393">
    <property type="component" value="Unassembled WGS sequence"/>
</dbReference>
<name>A0ABN2DN64_9ACTN</name>
<keyword evidence="2" id="KW-1185">Reference proteome</keyword>
<proteinExistence type="predicted"/>
<protein>
    <submittedName>
        <fullName evidence="1">Uncharacterized protein</fullName>
    </submittedName>
</protein>
<organism evidence="1 2">
    <name type="scientific">Kribbella sancticallisti</name>
    <dbReference type="NCBI Taxonomy" id="460087"/>
    <lineage>
        <taxon>Bacteria</taxon>
        <taxon>Bacillati</taxon>
        <taxon>Actinomycetota</taxon>
        <taxon>Actinomycetes</taxon>
        <taxon>Propionibacteriales</taxon>
        <taxon>Kribbellaceae</taxon>
        <taxon>Kribbella</taxon>
    </lineage>
</organism>
<dbReference type="EMBL" id="BAAAOS010000020">
    <property type="protein sequence ID" value="GAA1579527.1"/>
    <property type="molecule type" value="Genomic_DNA"/>
</dbReference>
<evidence type="ECO:0000313" key="1">
    <source>
        <dbReference type="EMBL" id="GAA1579527.1"/>
    </source>
</evidence>
<dbReference type="RefSeq" id="WP_344215369.1">
    <property type="nucleotide sequence ID" value="NZ_BAAAOS010000020.1"/>
</dbReference>
<accession>A0ABN2DN64</accession>
<evidence type="ECO:0000313" key="2">
    <source>
        <dbReference type="Proteomes" id="UP001500393"/>
    </source>
</evidence>
<reference evidence="1 2" key="1">
    <citation type="journal article" date="2019" name="Int. J. Syst. Evol. Microbiol.">
        <title>The Global Catalogue of Microorganisms (GCM) 10K type strain sequencing project: providing services to taxonomists for standard genome sequencing and annotation.</title>
        <authorList>
            <consortium name="The Broad Institute Genomics Platform"/>
            <consortium name="The Broad Institute Genome Sequencing Center for Infectious Disease"/>
            <person name="Wu L."/>
            <person name="Ma J."/>
        </authorList>
    </citation>
    <scope>NUCLEOTIDE SEQUENCE [LARGE SCALE GENOMIC DNA]</scope>
    <source>
        <strain evidence="1 2">JCM 14969</strain>
    </source>
</reference>
<comment type="caution">
    <text evidence="1">The sequence shown here is derived from an EMBL/GenBank/DDBJ whole genome shotgun (WGS) entry which is preliminary data.</text>
</comment>